<dbReference type="InterPro" id="IPR036396">
    <property type="entry name" value="Cyt_P450_sf"/>
</dbReference>
<dbReference type="PANTHER" id="PTHR46696:SF6">
    <property type="entry name" value="P450, PUTATIVE (EUROFUNG)-RELATED"/>
    <property type="match status" value="1"/>
</dbReference>
<evidence type="ECO:0000256" key="3">
    <source>
        <dbReference type="ARBA" id="ARBA00022723"/>
    </source>
</evidence>
<dbReference type="PANTHER" id="PTHR46696">
    <property type="entry name" value="P450, PUTATIVE (EUROFUNG)-RELATED"/>
    <property type="match status" value="1"/>
</dbReference>
<evidence type="ECO:0000256" key="5">
    <source>
        <dbReference type="ARBA" id="ARBA00023004"/>
    </source>
</evidence>
<dbReference type="Gene3D" id="1.10.630.10">
    <property type="entry name" value="Cytochrome P450"/>
    <property type="match status" value="1"/>
</dbReference>
<keyword evidence="4 7" id="KW-0560">Oxidoreductase</keyword>
<keyword evidence="5 7" id="KW-0408">Iron</keyword>
<dbReference type="PROSITE" id="PS00086">
    <property type="entry name" value="CYTOCHROME_P450"/>
    <property type="match status" value="1"/>
</dbReference>
<evidence type="ECO:0000256" key="7">
    <source>
        <dbReference type="RuleBase" id="RU000461"/>
    </source>
</evidence>
<accession>A0ABT2M6V9</accession>
<reference evidence="9" key="1">
    <citation type="submission" date="2023-07" db="EMBL/GenBank/DDBJ databases">
        <authorList>
            <person name="Deng Y."/>
            <person name="Zhang Y.-Q."/>
        </authorList>
    </citation>
    <scope>NUCLEOTIDE SEQUENCE [LARGE SCALE GENOMIC DNA]</scope>
    <source>
        <strain evidence="9">CPCC 205710</strain>
    </source>
</reference>
<name>A0ABT2M6V9_9MYCO</name>
<dbReference type="PRINTS" id="PR00385">
    <property type="entry name" value="P450"/>
</dbReference>
<comment type="caution">
    <text evidence="8">The sequence shown here is derived from an EMBL/GenBank/DDBJ whole genome shotgun (WGS) entry which is preliminary data.</text>
</comment>
<dbReference type="RefSeq" id="WP_260992094.1">
    <property type="nucleotide sequence ID" value="NZ_JAODWD010000002.1"/>
</dbReference>
<keyword evidence="3 7" id="KW-0479">Metal-binding</keyword>
<dbReference type="Proteomes" id="UP001206639">
    <property type="component" value="Unassembled WGS sequence"/>
</dbReference>
<comment type="similarity">
    <text evidence="1 7">Belongs to the cytochrome P450 family.</text>
</comment>
<keyword evidence="9" id="KW-1185">Reference proteome</keyword>
<sequence>MTEVSYFNPLNPLHVAHPDKHMHASRAGCPVGKASDTLYTVNTDEYVRAILLDHARFSSRGNFLIGDVPPEAQLGVINTIDPPEHTVLRRRLMKNFAPRRLRQLRPQVEQIVARYVNLLPGHGSAELYSQYAHLVPAAVLLAFIGIPESDWARVQEWSDALVAHVPNNPIDLPEFGQLMGYVTHLVEQRRAAPDHRRSDVLDNLCFHEDDEPELSVFEVAAHVLQLTLAATDTTRSLIANCLYRLLANRDQWQAVVADRRLLPGAIEESLRLDSPAQFMIRTVTQDTTVAGCPIGAGMKVYLNIQSANHDEKIWTADSQRFRLGRPDNMRHLAFGRGIHSCLGAPIARLEAECAIGALMDRFPDMRLAPGARWQKFDSSITRRVLAVPVLLM</sequence>
<dbReference type="SUPFAM" id="SSF48264">
    <property type="entry name" value="Cytochrome P450"/>
    <property type="match status" value="1"/>
</dbReference>
<dbReference type="Pfam" id="PF00067">
    <property type="entry name" value="p450"/>
    <property type="match status" value="1"/>
</dbReference>
<dbReference type="PRINTS" id="PR00359">
    <property type="entry name" value="BP450"/>
</dbReference>
<dbReference type="EMBL" id="JAODWD010000002">
    <property type="protein sequence ID" value="MCT7658003.1"/>
    <property type="molecule type" value="Genomic_DNA"/>
</dbReference>
<dbReference type="InterPro" id="IPR002397">
    <property type="entry name" value="Cyt_P450_B"/>
</dbReference>
<evidence type="ECO:0000313" key="9">
    <source>
        <dbReference type="Proteomes" id="UP001206639"/>
    </source>
</evidence>
<gene>
    <name evidence="8" type="ORF">N4S67_06165</name>
</gene>
<evidence type="ECO:0000313" key="8">
    <source>
        <dbReference type="EMBL" id="MCT7658003.1"/>
    </source>
</evidence>
<evidence type="ECO:0000256" key="6">
    <source>
        <dbReference type="ARBA" id="ARBA00023033"/>
    </source>
</evidence>
<dbReference type="InterPro" id="IPR017972">
    <property type="entry name" value="Cyt_P450_CS"/>
</dbReference>
<evidence type="ECO:0000256" key="4">
    <source>
        <dbReference type="ARBA" id="ARBA00023002"/>
    </source>
</evidence>
<protein>
    <submittedName>
        <fullName evidence="8">Cytochrome P450</fullName>
    </submittedName>
</protein>
<dbReference type="InterPro" id="IPR001128">
    <property type="entry name" value="Cyt_P450"/>
</dbReference>
<keyword evidence="2 7" id="KW-0349">Heme</keyword>
<proteinExistence type="inferred from homology"/>
<evidence type="ECO:0000256" key="2">
    <source>
        <dbReference type="ARBA" id="ARBA00022617"/>
    </source>
</evidence>
<organism evidence="8 9">
    <name type="scientific">Mycobacterium deserti</name>
    <dbReference type="NCBI Taxonomy" id="2978347"/>
    <lineage>
        <taxon>Bacteria</taxon>
        <taxon>Bacillati</taxon>
        <taxon>Actinomycetota</taxon>
        <taxon>Actinomycetes</taxon>
        <taxon>Mycobacteriales</taxon>
        <taxon>Mycobacteriaceae</taxon>
        <taxon>Mycobacterium</taxon>
    </lineage>
</organism>
<evidence type="ECO:0000256" key="1">
    <source>
        <dbReference type="ARBA" id="ARBA00010617"/>
    </source>
</evidence>
<keyword evidence="6 7" id="KW-0503">Monooxygenase</keyword>